<accession>A0ABQ6MF92</accession>
<name>A0ABQ6MF92_9STRA</name>
<evidence type="ECO:0000313" key="3">
    <source>
        <dbReference type="EMBL" id="GMI24990.1"/>
    </source>
</evidence>
<feature type="transmembrane region" description="Helical" evidence="2">
    <location>
        <begin position="66"/>
        <end position="86"/>
    </location>
</feature>
<keyword evidence="2" id="KW-1133">Transmembrane helix</keyword>
<evidence type="ECO:0000313" key="4">
    <source>
        <dbReference type="Proteomes" id="UP001165060"/>
    </source>
</evidence>
<organism evidence="3 4">
    <name type="scientific">Tetraparma gracilis</name>
    <dbReference type="NCBI Taxonomy" id="2962635"/>
    <lineage>
        <taxon>Eukaryota</taxon>
        <taxon>Sar</taxon>
        <taxon>Stramenopiles</taxon>
        <taxon>Ochrophyta</taxon>
        <taxon>Bolidophyceae</taxon>
        <taxon>Parmales</taxon>
        <taxon>Triparmaceae</taxon>
        <taxon>Tetraparma</taxon>
    </lineage>
</organism>
<keyword evidence="2" id="KW-0472">Membrane</keyword>
<protein>
    <submittedName>
        <fullName evidence="3">Uncharacterized protein</fullName>
    </submittedName>
</protein>
<dbReference type="EMBL" id="BRYB01002757">
    <property type="protein sequence ID" value="GMI24990.1"/>
    <property type="molecule type" value="Genomic_DNA"/>
</dbReference>
<reference evidence="3 4" key="1">
    <citation type="journal article" date="2023" name="Commun. Biol.">
        <title>Genome analysis of Parmales, the sister group of diatoms, reveals the evolutionary specialization of diatoms from phago-mixotrophs to photoautotrophs.</title>
        <authorList>
            <person name="Ban H."/>
            <person name="Sato S."/>
            <person name="Yoshikawa S."/>
            <person name="Yamada K."/>
            <person name="Nakamura Y."/>
            <person name="Ichinomiya M."/>
            <person name="Sato N."/>
            <person name="Blanc-Mathieu R."/>
            <person name="Endo H."/>
            <person name="Kuwata A."/>
            <person name="Ogata H."/>
        </authorList>
    </citation>
    <scope>NUCLEOTIDE SEQUENCE [LARGE SCALE GENOMIC DNA]</scope>
</reference>
<evidence type="ECO:0000256" key="2">
    <source>
        <dbReference type="SAM" id="Phobius"/>
    </source>
</evidence>
<comment type="caution">
    <text evidence="3">The sequence shown here is derived from an EMBL/GenBank/DDBJ whole genome shotgun (WGS) entry which is preliminary data.</text>
</comment>
<keyword evidence="2" id="KW-0812">Transmembrane</keyword>
<proteinExistence type="predicted"/>
<gene>
    <name evidence="3" type="ORF">TeGR_g5492</name>
</gene>
<keyword evidence="4" id="KW-1185">Reference proteome</keyword>
<feature type="coiled-coil region" evidence="1">
    <location>
        <begin position="284"/>
        <end position="325"/>
    </location>
</feature>
<keyword evidence="1" id="KW-0175">Coiled coil</keyword>
<dbReference type="Proteomes" id="UP001165060">
    <property type="component" value="Unassembled WGS sequence"/>
</dbReference>
<sequence>MNKKRKVERVEREKELKLSMDEKLVKDYTTKMKKQKGYFLLEVGDVGTDLANPIEVALTLQPGREWFLALIIVVGILALVQAYISIPVRRKMLKHYEGIVNGDMLHIYAEAEYGKKKDGERTVGEDNLKLKLDSVTLELTLEELNEKTVRIEAIPALVVFTIKLLAFGPNELTWTSVVSGIFSGVMLGRKTSGGAKKEELIAQKRELEEELEKLGGGGRVSMHGSMKAVESVFGAEAARAVEGEIEGGLEGGEEGGDVEMAGLETRQAELPGSLGGGEEEEEEGGSLRAQLEQALREKEALRAKADKADAEAHTMQRETEGLRQRNVNDEGYPASFALSACAGLLNRGTPSVYSMYRDNDRDWLQRVYNFTWNADDYPFTAAPDFLNSCLTASGVDGYILYSYSAQQALVPMIATAAGVLNAVPLDVDTQLGLLEGVPAALVMDFTEEWGGFSPLDATRYCYEKYIGETTGMAKQNPGYAYPHNENLPDKLPIPDFNGVLIGQPEVGLVDFIVQRKLFNFYMPKNCVPYTDENALMTEIMANNPWAQPVAVYGYDDTAPIAGGDTYEAETTCVKQHNLGQVGSKGVNNLPWWSQEDTFDVPEVLPSVSDPENEVFDPTKKYIAIIMGDGDNLAYQKDNL</sequence>
<evidence type="ECO:0000256" key="1">
    <source>
        <dbReference type="SAM" id="Coils"/>
    </source>
</evidence>